<proteinExistence type="predicted"/>
<reference evidence="2 3" key="1">
    <citation type="submission" date="2024-05" db="EMBL/GenBank/DDBJ databases">
        <title>Genomic Encyclopedia of Type Strains, Phase IV (KMG-IV): sequencing the most valuable type-strain genomes for metagenomic binning, comparative biology and taxonomic classification.</title>
        <authorList>
            <person name="Goeker M."/>
        </authorList>
    </citation>
    <scope>NUCLEOTIDE SEQUENCE [LARGE SCALE GENOMIC DNA]</scope>
    <source>
        <strain evidence="2 3">DSM 25286</strain>
    </source>
</reference>
<accession>A0ABV2EAG5</accession>
<comment type="caution">
    <text evidence="2">The sequence shown here is derived from an EMBL/GenBank/DDBJ whole genome shotgun (WGS) entry which is preliminary data.</text>
</comment>
<keyword evidence="1" id="KW-0175">Coiled coil</keyword>
<sequence length="216" mass="25681">MKKYLIIFLGLFSLAACNNEEKVSIEEYENLQTTNNKLREEISDLETIVEEKSDVTYTTAGIDILEFEKPKDIANYYYGEMSEEEFMYRMDNTIEYLETDFDHYFEQYKELENNHLDTINEEFQSSEDYEIVHKKSKLLYFELDEKCDTLFLEDSLATNIGDSAFMTSVSSSCSNLANAFRYLDIYDTDLNNTDLYISNSKRNYENAYRYYEEEFE</sequence>
<protein>
    <submittedName>
        <fullName evidence="2">RNase H-like nuclease (RuvC/YqgF family)</fullName>
    </submittedName>
</protein>
<feature type="coiled-coil region" evidence="1">
    <location>
        <begin position="21"/>
        <end position="55"/>
    </location>
</feature>
<evidence type="ECO:0000313" key="2">
    <source>
        <dbReference type="EMBL" id="MET3110790.1"/>
    </source>
</evidence>
<organism evidence="2 3">
    <name type="scientific">Salinicoccus halitifaciens</name>
    <dbReference type="NCBI Taxonomy" id="1073415"/>
    <lineage>
        <taxon>Bacteria</taxon>
        <taxon>Bacillati</taxon>
        <taxon>Bacillota</taxon>
        <taxon>Bacilli</taxon>
        <taxon>Bacillales</taxon>
        <taxon>Staphylococcaceae</taxon>
        <taxon>Salinicoccus</taxon>
    </lineage>
</organism>
<keyword evidence="3" id="KW-1185">Reference proteome</keyword>
<evidence type="ECO:0000256" key="1">
    <source>
        <dbReference type="SAM" id="Coils"/>
    </source>
</evidence>
<dbReference type="PROSITE" id="PS51257">
    <property type="entry name" value="PROKAR_LIPOPROTEIN"/>
    <property type="match status" value="1"/>
</dbReference>
<dbReference type="EMBL" id="JBDZDV010000002">
    <property type="protein sequence ID" value="MET3110790.1"/>
    <property type="molecule type" value="Genomic_DNA"/>
</dbReference>
<name>A0ABV2EAG5_9STAP</name>
<dbReference type="RefSeq" id="WP_230821660.1">
    <property type="nucleotide sequence ID" value="NZ_JAJNCU010000003.1"/>
</dbReference>
<gene>
    <name evidence="2" type="ORF">ABHD89_001192</name>
</gene>
<dbReference type="Proteomes" id="UP001549019">
    <property type="component" value="Unassembled WGS sequence"/>
</dbReference>
<evidence type="ECO:0000313" key="3">
    <source>
        <dbReference type="Proteomes" id="UP001549019"/>
    </source>
</evidence>